<sequence>MPNGHSSVDESQSSPSAKLFSVRGHAAVEARAAKVAGHKPLPQIPPGFPHPHRLGDWELLQALLGRRIPRSTRTDWTRAGIIPKPDKMIGRRAWWKETTLASIVAVEDQAVSA</sequence>
<protein>
    <recommendedName>
        <fullName evidence="4">DNA-binding protein</fullName>
    </recommendedName>
</protein>
<evidence type="ECO:0008006" key="4">
    <source>
        <dbReference type="Google" id="ProtNLM"/>
    </source>
</evidence>
<gene>
    <name evidence="2" type="ORF">GCM10007857_80260</name>
</gene>
<dbReference type="RefSeq" id="WP_284274599.1">
    <property type="nucleotide sequence ID" value="NZ_BSOW01000045.1"/>
</dbReference>
<reference evidence="3" key="1">
    <citation type="journal article" date="2019" name="Int. J. Syst. Evol. Microbiol.">
        <title>The Global Catalogue of Microorganisms (GCM) 10K type strain sequencing project: providing services to taxonomists for standard genome sequencing and annotation.</title>
        <authorList>
            <consortium name="The Broad Institute Genomics Platform"/>
            <consortium name="The Broad Institute Genome Sequencing Center for Infectious Disease"/>
            <person name="Wu L."/>
            <person name="Ma J."/>
        </authorList>
    </citation>
    <scope>NUCLEOTIDE SEQUENCE [LARGE SCALE GENOMIC DNA]</scope>
    <source>
        <strain evidence="3">NBRC 102520</strain>
    </source>
</reference>
<feature type="compositionally biased region" description="Polar residues" evidence="1">
    <location>
        <begin position="1"/>
        <end position="16"/>
    </location>
</feature>
<dbReference type="Proteomes" id="UP001156905">
    <property type="component" value="Unassembled WGS sequence"/>
</dbReference>
<name>A0ABQ6BD34_9BRAD</name>
<accession>A0ABQ6BD34</accession>
<organism evidence="2 3">
    <name type="scientific">Bradyrhizobium iriomotense</name>
    <dbReference type="NCBI Taxonomy" id="441950"/>
    <lineage>
        <taxon>Bacteria</taxon>
        <taxon>Pseudomonadati</taxon>
        <taxon>Pseudomonadota</taxon>
        <taxon>Alphaproteobacteria</taxon>
        <taxon>Hyphomicrobiales</taxon>
        <taxon>Nitrobacteraceae</taxon>
        <taxon>Bradyrhizobium</taxon>
    </lineage>
</organism>
<evidence type="ECO:0000313" key="3">
    <source>
        <dbReference type="Proteomes" id="UP001156905"/>
    </source>
</evidence>
<feature type="region of interest" description="Disordered" evidence="1">
    <location>
        <begin position="1"/>
        <end position="22"/>
    </location>
</feature>
<comment type="caution">
    <text evidence="2">The sequence shown here is derived from an EMBL/GenBank/DDBJ whole genome shotgun (WGS) entry which is preliminary data.</text>
</comment>
<proteinExistence type="predicted"/>
<evidence type="ECO:0000256" key="1">
    <source>
        <dbReference type="SAM" id="MobiDB-lite"/>
    </source>
</evidence>
<keyword evidence="3" id="KW-1185">Reference proteome</keyword>
<evidence type="ECO:0000313" key="2">
    <source>
        <dbReference type="EMBL" id="GLR91309.1"/>
    </source>
</evidence>
<dbReference type="EMBL" id="BSOW01000045">
    <property type="protein sequence ID" value="GLR91309.1"/>
    <property type="molecule type" value="Genomic_DNA"/>
</dbReference>